<dbReference type="SUPFAM" id="SSF158472">
    <property type="entry name" value="HAMP domain-like"/>
    <property type="match status" value="1"/>
</dbReference>
<evidence type="ECO:0000256" key="2">
    <source>
        <dbReference type="ARBA" id="ARBA00022475"/>
    </source>
</evidence>
<dbReference type="AlphaFoldDB" id="A0A1W9S202"/>
<evidence type="ECO:0000313" key="10">
    <source>
        <dbReference type="Proteomes" id="UP000192611"/>
    </source>
</evidence>
<dbReference type="GO" id="GO:0005886">
    <property type="term" value="C:plasma membrane"/>
    <property type="evidence" value="ECO:0007669"/>
    <property type="project" value="UniProtKB-SubCell"/>
</dbReference>
<dbReference type="Pfam" id="PF17203">
    <property type="entry name" value="sCache_3_2"/>
    <property type="match status" value="1"/>
</dbReference>
<name>A0A1W9S202_9BACT</name>
<dbReference type="GO" id="GO:0006171">
    <property type="term" value="P:cAMP biosynthetic process"/>
    <property type="evidence" value="ECO:0007669"/>
    <property type="project" value="TreeGrafter"/>
</dbReference>
<dbReference type="InterPro" id="IPR001054">
    <property type="entry name" value="A/G_cyclase"/>
</dbReference>
<evidence type="ECO:0008006" key="11">
    <source>
        <dbReference type="Google" id="ProtNLM"/>
    </source>
</evidence>
<reference evidence="10" key="1">
    <citation type="submission" date="2017-03" db="EMBL/GenBank/DDBJ databases">
        <title>Novel pathways for hydrocarbon cycling and metabolic interdependencies in hydrothermal sediment communities.</title>
        <authorList>
            <person name="Dombrowski N."/>
            <person name="Seitz K."/>
            <person name="Teske A."/>
            <person name="Baker B."/>
        </authorList>
    </citation>
    <scope>NUCLEOTIDE SEQUENCE [LARGE SCALE GENOMIC DNA]</scope>
</reference>
<dbReference type="InterPro" id="IPR003660">
    <property type="entry name" value="HAMP_dom"/>
</dbReference>
<protein>
    <recommendedName>
        <fullName evidence="11">Adenylate/guanylate cyclase domain-containing protein</fullName>
    </recommendedName>
</protein>
<evidence type="ECO:0000256" key="5">
    <source>
        <dbReference type="ARBA" id="ARBA00023136"/>
    </source>
</evidence>
<feature type="transmembrane region" description="Helical" evidence="6">
    <location>
        <begin position="166"/>
        <end position="191"/>
    </location>
</feature>
<accession>A0A1W9S202</accession>
<comment type="subcellular location">
    <subcellularLocation>
        <location evidence="1">Cell membrane</location>
        <topology evidence="1">Multi-pass membrane protein</topology>
    </subcellularLocation>
</comment>
<evidence type="ECO:0000256" key="6">
    <source>
        <dbReference type="SAM" id="Phobius"/>
    </source>
</evidence>
<evidence type="ECO:0000259" key="7">
    <source>
        <dbReference type="PROSITE" id="PS50125"/>
    </source>
</evidence>
<proteinExistence type="predicted"/>
<keyword evidence="3 6" id="KW-0812">Transmembrane</keyword>
<dbReference type="InterPro" id="IPR033463">
    <property type="entry name" value="sCache_3"/>
</dbReference>
<dbReference type="PANTHER" id="PTHR43081">
    <property type="entry name" value="ADENYLATE CYCLASE, TERMINAL-DIFFERENTIATION SPECIFIC-RELATED"/>
    <property type="match status" value="1"/>
</dbReference>
<dbReference type="Gene3D" id="3.30.70.1230">
    <property type="entry name" value="Nucleotide cyclase"/>
    <property type="match status" value="1"/>
</dbReference>
<dbReference type="Gene3D" id="6.10.340.10">
    <property type="match status" value="1"/>
</dbReference>
<organism evidence="9 10">
    <name type="scientific">Candidatus Coatesbacteria bacterium 4484_99</name>
    <dbReference type="NCBI Taxonomy" id="1970774"/>
    <lineage>
        <taxon>Bacteria</taxon>
        <taxon>Candidatus Coatesiibacteriota</taxon>
    </lineage>
</organism>
<dbReference type="SUPFAM" id="SSF55073">
    <property type="entry name" value="Nucleotide cyclase"/>
    <property type="match status" value="1"/>
</dbReference>
<dbReference type="InterPro" id="IPR050697">
    <property type="entry name" value="Adenylyl/Guanylyl_Cyclase_3/4"/>
</dbReference>
<evidence type="ECO:0000259" key="8">
    <source>
        <dbReference type="PROSITE" id="PS50885"/>
    </source>
</evidence>
<evidence type="ECO:0000313" key="9">
    <source>
        <dbReference type="EMBL" id="OQX90869.1"/>
    </source>
</evidence>
<dbReference type="CDD" id="cd06225">
    <property type="entry name" value="HAMP"/>
    <property type="match status" value="1"/>
</dbReference>
<dbReference type="PROSITE" id="PS50885">
    <property type="entry name" value="HAMP"/>
    <property type="match status" value="1"/>
</dbReference>
<feature type="domain" description="HAMP" evidence="8">
    <location>
        <begin position="188"/>
        <end position="240"/>
    </location>
</feature>
<comment type="caution">
    <text evidence="9">The sequence shown here is derived from an EMBL/GenBank/DDBJ whole genome shotgun (WGS) entry which is preliminary data.</text>
</comment>
<dbReference type="CDD" id="cd07302">
    <property type="entry name" value="CHD"/>
    <property type="match status" value="1"/>
</dbReference>
<dbReference type="PROSITE" id="PS50125">
    <property type="entry name" value="GUANYLATE_CYCLASE_2"/>
    <property type="match status" value="1"/>
</dbReference>
<dbReference type="SMART" id="SM00304">
    <property type="entry name" value="HAMP"/>
    <property type="match status" value="1"/>
</dbReference>
<evidence type="ECO:0000256" key="3">
    <source>
        <dbReference type="ARBA" id="ARBA00022692"/>
    </source>
</evidence>
<keyword evidence="2" id="KW-1003">Cell membrane</keyword>
<gene>
    <name evidence="9" type="ORF">B6D57_01805</name>
</gene>
<dbReference type="Pfam" id="PF00672">
    <property type="entry name" value="HAMP"/>
    <property type="match status" value="1"/>
</dbReference>
<dbReference type="Pfam" id="PF00211">
    <property type="entry name" value="Guanylate_cyc"/>
    <property type="match status" value="1"/>
</dbReference>
<keyword evidence="5 6" id="KW-0472">Membrane</keyword>
<dbReference type="InterPro" id="IPR029151">
    <property type="entry name" value="Sensor-like_sf"/>
</dbReference>
<dbReference type="SMART" id="SM00044">
    <property type="entry name" value="CYCc"/>
    <property type="match status" value="1"/>
</dbReference>
<dbReference type="PANTHER" id="PTHR43081:SF1">
    <property type="entry name" value="ADENYLATE CYCLASE, TERMINAL-DIFFERENTIATION SPECIFIC"/>
    <property type="match status" value="1"/>
</dbReference>
<keyword evidence="4 6" id="KW-1133">Transmembrane helix</keyword>
<dbReference type="SUPFAM" id="SSF103190">
    <property type="entry name" value="Sensory domain-like"/>
    <property type="match status" value="1"/>
</dbReference>
<sequence length="465" mass="51709">MKISLRVKLIVLIVLLIFIVAGLISGLVVRRINNVLLSEVQLRGEILARNLANDLAEPLMADDDLAPPSLAKEVLKSEGVLYCYVVDNENRLKAPTPKFLGEKFTPPEGLRVNTTGDLLVQEYESEGESIIDISVPVIFGGQKHLGYVYLGLSKKTILSVVQNVRYMIFTIASGGIFLGIMGAIGLAQFILNPIRKLVSGARAIGKGDFRYRVDVRTRDEMEELSRAFNEMAENLEKKELIEGAFRRYVSHQVADEILRAPGKYMESLKGLRREITIFFADIRGFTTFSERMAPEDVVTILNRYLTIMTDKVFQNAGTLDKFTGDGLMALFGAPLDDKYHAFKAVKCALDIKESLNKLYQSKIKEMEQSGFEYPRVGFGINSGIAVVGNIGYTSRLEYTAIGDPVNLANRLVDISEGGQVLVGEETYKLIRDYFDTIPMGIVKVKGKVKPVSVYQIVSLIRSPSQ</sequence>
<feature type="domain" description="Guanylate cyclase" evidence="7">
    <location>
        <begin position="276"/>
        <end position="412"/>
    </location>
</feature>
<dbReference type="EMBL" id="NATQ01000023">
    <property type="protein sequence ID" value="OQX90869.1"/>
    <property type="molecule type" value="Genomic_DNA"/>
</dbReference>
<dbReference type="Proteomes" id="UP000192611">
    <property type="component" value="Unassembled WGS sequence"/>
</dbReference>
<dbReference type="GO" id="GO:0035556">
    <property type="term" value="P:intracellular signal transduction"/>
    <property type="evidence" value="ECO:0007669"/>
    <property type="project" value="InterPro"/>
</dbReference>
<evidence type="ECO:0000256" key="1">
    <source>
        <dbReference type="ARBA" id="ARBA00004651"/>
    </source>
</evidence>
<dbReference type="GO" id="GO:0004016">
    <property type="term" value="F:adenylate cyclase activity"/>
    <property type="evidence" value="ECO:0007669"/>
    <property type="project" value="UniProtKB-ARBA"/>
</dbReference>
<evidence type="ECO:0000256" key="4">
    <source>
        <dbReference type="ARBA" id="ARBA00022989"/>
    </source>
</evidence>
<dbReference type="InterPro" id="IPR029787">
    <property type="entry name" value="Nucleotide_cyclase"/>
</dbReference>